<name>A0A1A7NLL1_9PAST</name>
<dbReference type="NCBIfam" id="TIGR01414">
    <property type="entry name" value="autotrans_barl"/>
    <property type="match status" value="1"/>
</dbReference>
<accession>A0A1A7NLL1</accession>
<sequence>DTPATPAEPENTHPALQDVKYQPLLSGTTNRALMEATELMHRYLPVERCGVKGDNQAWVNLLGSWGTQQADGQRSGYDSNHQGIAMGSDRCLTDNIKLGIYASAVHTELDSRKLSNKHQAKANSWQVGIYANAITSEKTDIEGYVGMGKAEIHGKRYFDFTRDVAKSDYDANLITAGVGFNYHLGSERFPITPFLRLDYTRIGADSYRETGAGLMNFTVKGQTSEALIARAGVKFDKALSDKLALYAKASVGVDVLHRDRALQVAFSALPNNQFSVKNGKFGRVIGEIELGSTYHFTPNVSLQFGGQATGREGNHSFGVNANLSVRF</sequence>
<dbReference type="Proteomes" id="UP000243558">
    <property type="component" value="Unassembled WGS sequence"/>
</dbReference>
<organism evidence="2 3">
    <name type="scientific">Gallibacterium genomosp. 3</name>
    <dbReference type="NCBI Taxonomy" id="505345"/>
    <lineage>
        <taxon>Bacteria</taxon>
        <taxon>Pseudomonadati</taxon>
        <taxon>Pseudomonadota</taxon>
        <taxon>Gammaproteobacteria</taxon>
        <taxon>Pasteurellales</taxon>
        <taxon>Pasteurellaceae</taxon>
        <taxon>Gallibacterium</taxon>
    </lineage>
</organism>
<dbReference type="PROSITE" id="PS51208">
    <property type="entry name" value="AUTOTRANSPORTER"/>
    <property type="match status" value="1"/>
</dbReference>
<dbReference type="Pfam" id="PF03797">
    <property type="entry name" value="Autotransporter"/>
    <property type="match status" value="1"/>
</dbReference>
<feature type="domain" description="Autotransporter" evidence="1">
    <location>
        <begin position="50"/>
        <end position="327"/>
    </location>
</feature>
<dbReference type="InterPro" id="IPR036709">
    <property type="entry name" value="Autotransporte_beta_dom_sf"/>
</dbReference>
<comment type="caution">
    <text evidence="2">The sequence shown here is derived from an EMBL/GenBank/DDBJ whole genome shotgun (WGS) entry which is preliminary data.</text>
</comment>
<dbReference type="GO" id="GO:0019867">
    <property type="term" value="C:outer membrane"/>
    <property type="evidence" value="ECO:0007669"/>
    <property type="project" value="InterPro"/>
</dbReference>
<feature type="non-terminal residue" evidence="2">
    <location>
        <position position="1"/>
    </location>
</feature>
<dbReference type="AlphaFoldDB" id="A0A1A7NLL1"/>
<evidence type="ECO:0000259" key="1">
    <source>
        <dbReference type="PROSITE" id="PS51208"/>
    </source>
</evidence>
<dbReference type="SUPFAM" id="SSF103515">
    <property type="entry name" value="Autotransporter"/>
    <property type="match status" value="1"/>
</dbReference>
<dbReference type="InterPro" id="IPR006315">
    <property type="entry name" value="OM_autotransptr_brl_dom"/>
</dbReference>
<evidence type="ECO:0000313" key="3">
    <source>
        <dbReference type="Proteomes" id="UP000243558"/>
    </source>
</evidence>
<dbReference type="SMART" id="SM00869">
    <property type="entry name" value="Autotransporter"/>
    <property type="match status" value="1"/>
</dbReference>
<dbReference type="EMBL" id="JTJM01000045">
    <property type="protein sequence ID" value="OBW91002.1"/>
    <property type="molecule type" value="Genomic_DNA"/>
</dbReference>
<protein>
    <recommendedName>
        <fullName evidence="1">Autotransporter domain-containing protein</fullName>
    </recommendedName>
</protein>
<evidence type="ECO:0000313" key="2">
    <source>
        <dbReference type="EMBL" id="OBW91002.1"/>
    </source>
</evidence>
<dbReference type="Gene3D" id="2.40.128.130">
    <property type="entry name" value="Autotransporter beta-domain"/>
    <property type="match status" value="1"/>
</dbReference>
<reference evidence="2 3" key="1">
    <citation type="submission" date="2014-11" db="EMBL/GenBank/DDBJ databases">
        <title>Pan-genome of Gallibacterium spp.</title>
        <authorList>
            <person name="Kudirkiene E."/>
            <person name="Bojesen A.M."/>
        </authorList>
    </citation>
    <scope>NUCLEOTIDE SEQUENCE [LARGE SCALE GENOMIC DNA]</scope>
    <source>
        <strain evidence="2 3">F151</strain>
    </source>
</reference>
<dbReference type="OrthoDB" id="9780507at2"/>
<proteinExistence type="predicted"/>
<gene>
    <name evidence="2" type="ORF">QV01_09025</name>
</gene>
<dbReference type="RefSeq" id="WP_156540676.1">
    <property type="nucleotide sequence ID" value="NZ_JTJM01000045.1"/>
</dbReference>
<dbReference type="InterPro" id="IPR005546">
    <property type="entry name" value="Autotransporte_beta"/>
</dbReference>
<keyword evidence="3" id="KW-1185">Reference proteome</keyword>